<dbReference type="EMBL" id="LFBV01000003">
    <property type="protein sequence ID" value="OKH94095.1"/>
    <property type="molecule type" value="Genomic_DNA"/>
</dbReference>
<name>A0A1Q4V8F1_9ACTN</name>
<accession>A0A1Q4V8F1</accession>
<dbReference type="RefSeq" id="WP_178391028.1">
    <property type="nucleotide sequence ID" value="NZ_CP109290.1"/>
</dbReference>
<organism evidence="1 2">
    <name type="scientific">Streptomyces uncialis</name>
    <dbReference type="NCBI Taxonomy" id="1048205"/>
    <lineage>
        <taxon>Bacteria</taxon>
        <taxon>Bacillati</taxon>
        <taxon>Actinomycetota</taxon>
        <taxon>Actinomycetes</taxon>
        <taxon>Kitasatosporales</taxon>
        <taxon>Streptomycetaceae</taxon>
        <taxon>Streptomyces</taxon>
    </lineage>
</organism>
<dbReference type="AlphaFoldDB" id="A0A1Q4V8F1"/>
<evidence type="ECO:0000313" key="2">
    <source>
        <dbReference type="Proteomes" id="UP000186455"/>
    </source>
</evidence>
<reference evidence="1 2" key="1">
    <citation type="submission" date="2015-06" db="EMBL/GenBank/DDBJ databases">
        <title>Cloning and characterization of the uncialamcin biosynthetic gene cluster.</title>
        <authorList>
            <person name="Yan X."/>
            <person name="Huang T."/>
            <person name="Ge H."/>
            <person name="Shen B."/>
        </authorList>
    </citation>
    <scope>NUCLEOTIDE SEQUENCE [LARGE SCALE GENOMIC DNA]</scope>
    <source>
        <strain evidence="1 2">DCA2648</strain>
    </source>
</reference>
<keyword evidence="2" id="KW-1185">Reference proteome</keyword>
<evidence type="ECO:0000313" key="1">
    <source>
        <dbReference type="EMBL" id="OKH94095.1"/>
    </source>
</evidence>
<sequence length="116" mass="12477">MSSSETTSDVPRDWHFNLVLDAPLTEEQSETLDHLDRFHDGALGLAERPGHSRFICIVRAGTLTAAIADALERFEDFPGVLVRSVELGPIALDENGMATPAVVPAPPPVEAAHHVS</sequence>
<comment type="caution">
    <text evidence="1">The sequence shown here is derived from an EMBL/GenBank/DDBJ whole genome shotgun (WGS) entry which is preliminary data.</text>
</comment>
<protein>
    <submittedName>
        <fullName evidence="1">Uncharacterized protein</fullName>
    </submittedName>
</protein>
<dbReference type="Proteomes" id="UP000186455">
    <property type="component" value="Unassembled WGS sequence"/>
</dbReference>
<proteinExistence type="predicted"/>
<gene>
    <name evidence="1" type="ORF">AB852_15765</name>
</gene>